<evidence type="ECO:0000256" key="2">
    <source>
        <dbReference type="ARBA" id="ARBA00008124"/>
    </source>
</evidence>
<keyword evidence="4" id="KW-0812">Transmembrane</keyword>
<dbReference type="PANTHER" id="PTHR14647:SF87">
    <property type="entry name" value="PUTATIVE-RELATED"/>
    <property type="match status" value="1"/>
</dbReference>
<keyword evidence="8" id="KW-0472">Membrane</keyword>
<evidence type="ECO:0000256" key="9">
    <source>
        <dbReference type="ARBA" id="ARBA00023180"/>
    </source>
</evidence>
<protein>
    <submittedName>
        <fullName evidence="11">Galactose-3-o-sulfotransferase 3</fullName>
    </submittedName>
</protein>
<evidence type="ECO:0000256" key="10">
    <source>
        <dbReference type="SAM" id="MobiDB-lite"/>
    </source>
</evidence>
<dbReference type="GO" id="GO:0000139">
    <property type="term" value="C:Golgi membrane"/>
    <property type="evidence" value="ECO:0007669"/>
    <property type="project" value="UniProtKB-SubCell"/>
</dbReference>
<name>A0AAV4CZC2_9GAST</name>
<accession>A0AAV4CZC2</accession>
<dbReference type="InterPro" id="IPR009729">
    <property type="entry name" value="Gal-3-0_sulfotransfrase"/>
</dbReference>
<comment type="similarity">
    <text evidence="2">Belongs to the galactose-3-O-sulfotransferase family.</text>
</comment>
<comment type="caution">
    <text evidence="11">The sequence shown here is derived from an EMBL/GenBank/DDBJ whole genome shotgun (WGS) entry which is preliminary data.</text>
</comment>
<keyword evidence="12" id="KW-1185">Reference proteome</keyword>
<dbReference type="GO" id="GO:0009247">
    <property type="term" value="P:glycolipid biosynthetic process"/>
    <property type="evidence" value="ECO:0007669"/>
    <property type="project" value="InterPro"/>
</dbReference>
<dbReference type="Proteomes" id="UP000735302">
    <property type="component" value="Unassembled WGS sequence"/>
</dbReference>
<evidence type="ECO:0000256" key="3">
    <source>
        <dbReference type="ARBA" id="ARBA00022679"/>
    </source>
</evidence>
<evidence type="ECO:0000256" key="7">
    <source>
        <dbReference type="ARBA" id="ARBA00023034"/>
    </source>
</evidence>
<keyword evidence="7" id="KW-0333">Golgi apparatus</keyword>
<keyword evidence="3" id="KW-0808">Transferase</keyword>
<evidence type="ECO:0000313" key="11">
    <source>
        <dbReference type="EMBL" id="GFO37277.1"/>
    </source>
</evidence>
<dbReference type="Gene3D" id="3.40.50.300">
    <property type="entry name" value="P-loop containing nucleotide triphosphate hydrolases"/>
    <property type="match status" value="1"/>
</dbReference>
<reference evidence="11 12" key="1">
    <citation type="journal article" date="2021" name="Elife">
        <title>Chloroplast acquisition without the gene transfer in kleptoplastic sea slugs, Plakobranchus ocellatus.</title>
        <authorList>
            <person name="Maeda T."/>
            <person name="Takahashi S."/>
            <person name="Yoshida T."/>
            <person name="Shimamura S."/>
            <person name="Takaki Y."/>
            <person name="Nagai Y."/>
            <person name="Toyoda A."/>
            <person name="Suzuki Y."/>
            <person name="Arimoto A."/>
            <person name="Ishii H."/>
            <person name="Satoh N."/>
            <person name="Nishiyama T."/>
            <person name="Hasebe M."/>
            <person name="Maruyama T."/>
            <person name="Minagawa J."/>
            <person name="Obokata J."/>
            <person name="Shigenobu S."/>
        </authorList>
    </citation>
    <scope>NUCLEOTIDE SEQUENCE [LARGE SCALE GENOMIC DNA]</scope>
</reference>
<dbReference type="GO" id="GO:0001733">
    <property type="term" value="F:galactosylceramide sulfotransferase activity"/>
    <property type="evidence" value="ECO:0007669"/>
    <property type="project" value="InterPro"/>
</dbReference>
<dbReference type="Pfam" id="PF06990">
    <property type="entry name" value="Gal-3-0_sulfotr"/>
    <property type="match status" value="1"/>
</dbReference>
<proteinExistence type="inferred from homology"/>
<keyword evidence="9" id="KW-0325">Glycoprotein</keyword>
<evidence type="ECO:0000256" key="6">
    <source>
        <dbReference type="ARBA" id="ARBA00022989"/>
    </source>
</evidence>
<feature type="region of interest" description="Disordered" evidence="10">
    <location>
        <begin position="54"/>
        <end position="77"/>
    </location>
</feature>
<evidence type="ECO:0000256" key="8">
    <source>
        <dbReference type="ARBA" id="ARBA00023136"/>
    </source>
</evidence>
<evidence type="ECO:0000256" key="1">
    <source>
        <dbReference type="ARBA" id="ARBA00004323"/>
    </source>
</evidence>
<evidence type="ECO:0000256" key="4">
    <source>
        <dbReference type="ARBA" id="ARBA00022692"/>
    </source>
</evidence>
<comment type="subcellular location">
    <subcellularLocation>
        <location evidence="1">Golgi apparatus membrane</location>
        <topology evidence="1">Single-pass type II membrane protein</topology>
    </subcellularLocation>
</comment>
<dbReference type="PANTHER" id="PTHR14647">
    <property type="entry name" value="GALACTOSE-3-O-SULFOTRANSFERASE"/>
    <property type="match status" value="1"/>
</dbReference>
<dbReference type="InterPro" id="IPR027417">
    <property type="entry name" value="P-loop_NTPase"/>
</dbReference>
<dbReference type="EMBL" id="BLXT01007182">
    <property type="protein sequence ID" value="GFO37277.1"/>
    <property type="molecule type" value="Genomic_DNA"/>
</dbReference>
<evidence type="ECO:0000313" key="12">
    <source>
        <dbReference type="Proteomes" id="UP000735302"/>
    </source>
</evidence>
<gene>
    <name evidence="11" type="ORF">PoB_006378200</name>
</gene>
<keyword evidence="6" id="KW-1133">Transmembrane helix</keyword>
<sequence>MSKRACLGFLAVFSVSIFWFSLVLNTNRPELWTPPGRLLASEYKDLIAKENNQLQQTQSNKVTAVHPPSERLPGLGDKNAIAKESNKLQQKQLDRVPAQHSPPERLHLQNIKDVSVKGMKQSKLKSPNHVSEIRQVVFAKVHKAASSTVQNILLRFALARDLDVFLPIEGPIINDMGATIQPEQMIRHPKGKLFDILCSHVVYNRQILGQYFPDSAVRVAIIREPMQQVLSALHYYATVFPRKTILAGIEKHQKNPFDGYLQHPEDFYQRPDRICAEPGSYISNRMSFDLGFPTHHFLASKENDTKIELFLNKLNQEFEIVLISDYFDESMVLLKRLLRWTIKDIVYLKVNAAELDRNSIWSQKPTLNSQIAKAFRSCNKLDYALYDFFLPIFLDKIKQQSYFKEELLYFKKVKGDIGAFCLNGNLNETLEISASKWSAGFTISAWDCQLMSTEEIEMVEIVRSRQLKRYKDLKKSMI</sequence>
<keyword evidence="5" id="KW-0735">Signal-anchor</keyword>
<dbReference type="AlphaFoldDB" id="A0AAV4CZC2"/>
<evidence type="ECO:0000256" key="5">
    <source>
        <dbReference type="ARBA" id="ARBA00022968"/>
    </source>
</evidence>
<organism evidence="11 12">
    <name type="scientific">Plakobranchus ocellatus</name>
    <dbReference type="NCBI Taxonomy" id="259542"/>
    <lineage>
        <taxon>Eukaryota</taxon>
        <taxon>Metazoa</taxon>
        <taxon>Spiralia</taxon>
        <taxon>Lophotrochozoa</taxon>
        <taxon>Mollusca</taxon>
        <taxon>Gastropoda</taxon>
        <taxon>Heterobranchia</taxon>
        <taxon>Euthyneura</taxon>
        <taxon>Panpulmonata</taxon>
        <taxon>Sacoglossa</taxon>
        <taxon>Placobranchoidea</taxon>
        <taxon>Plakobranchidae</taxon>
        <taxon>Plakobranchus</taxon>
    </lineage>
</organism>
<dbReference type="SUPFAM" id="SSF52540">
    <property type="entry name" value="P-loop containing nucleoside triphosphate hydrolases"/>
    <property type="match status" value="1"/>
</dbReference>